<proteinExistence type="predicted"/>
<keyword evidence="2" id="KW-1185">Reference proteome</keyword>
<dbReference type="Proteomes" id="UP000481030">
    <property type="component" value="Unassembled WGS sequence"/>
</dbReference>
<dbReference type="OrthoDB" id="2870333at2"/>
<dbReference type="AlphaFoldDB" id="A0A6L3VAW3"/>
<evidence type="ECO:0000313" key="1">
    <source>
        <dbReference type="EMBL" id="KAB2337663.1"/>
    </source>
</evidence>
<dbReference type="RefSeq" id="WP_151534366.1">
    <property type="nucleotide sequence ID" value="NZ_WBOS01000002.1"/>
</dbReference>
<gene>
    <name evidence="1" type="ORF">F7731_08705</name>
</gene>
<name>A0A6L3VAW3_9BACI</name>
<dbReference type="EMBL" id="WBOS01000002">
    <property type="protein sequence ID" value="KAB2337663.1"/>
    <property type="molecule type" value="Genomic_DNA"/>
</dbReference>
<accession>A0A6L3VAW3</accession>
<protein>
    <submittedName>
        <fullName evidence="1">Uncharacterized protein</fullName>
    </submittedName>
</protein>
<evidence type="ECO:0000313" key="2">
    <source>
        <dbReference type="Proteomes" id="UP000481030"/>
    </source>
</evidence>
<organism evidence="1 2">
    <name type="scientific">Cytobacillus depressus</name>
    <dbReference type="NCBI Taxonomy" id="1602942"/>
    <lineage>
        <taxon>Bacteria</taxon>
        <taxon>Bacillati</taxon>
        <taxon>Bacillota</taxon>
        <taxon>Bacilli</taxon>
        <taxon>Bacillales</taxon>
        <taxon>Bacillaceae</taxon>
        <taxon>Cytobacillus</taxon>
    </lineage>
</organism>
<reference evidence="1 2" key="1">
    <citation type="journal article" date="2016" name="Antonie Van Leeuwenhoek">
        <title>Bacillus depressus sp. nov., isolated from soil of a sunflower field.</title>
        <authorList>
            <person name="Wei X."/>
            <person name="Xin D."/>
            <person name="Xin Y."/>
            <person name="Zhang H."/>
            <person name="Wang T."/>
            <person name="Zhang J."/>
        </authorList>
    </citation>
    <scope>NUCLEOTIDE SEQUENCE [LARGE SCALE GENOMIC DNA]</scope>
    <source>
        <strain evidence="1 2">BZ1</strain>
    </source>
</reference>
<sequence length="102" mass="11914">MTEVTIDKLAFKKSLSIIEQMKLKDFMFKWLGRPEEGIDNILPLEYTQTVFAKMETPSDTNFMTEGNETLRYVTITEDNQIVIGVLDANDELKFRILYLKDQ</sequence>
<comment type="caution">
    <text evidence="1">The sequence shown here is derived from an EMBL/GenBank/DDBJ whole genome shotgun (WGS) entry which is preliminary data.</text>
</comment>